<name>A0A7D6ZTB5_9NOCA</name>
<evidence type="ECO:0000313" key="3">
    <source>
        <dbReference type="Proteomes" id="UP000515512"/>
    </source>
</evidence>
<dbReference type="Pfam" id="PF10604">
    <property type="entry name" value="Polyketide_cyc2"/>
    <property type="match status" value="1"/>
</dbReference>
<feature type="region of interest" description="Disordered" evidence="1">
    <location>
        <begin position="147"/>
        <end position="190"/>
    </location>
</feature>
<dbReference type="Gene3D" id="3.30.530.20">
    <property type="match status" value="1"/>
</dbReference>
<dbReference type="Proteomes" id="UP000515512">
    <property type="component" value="Chromosome"/>
</dbReference>
<dbReference type="KEGG" id="nhu:H0264_22340"/>
<evidence type="ECO:0000256" key="1">
    <source>
        <dbReference type="SAM" id="MobiDB-lite"/>
    </source>
</evidence>
<feature type="compositionally biased region" description="Basic and acidic residues" evidence="1">
    <location>
        <begin position="155"/>
        <end position="178"/>
    </location>
</feature>
<dbReference type="InterPro" id="IPR023393">
    <property type="entry name" value="START-like_dom_sf"/>
</dbReference>
<dbReference type="RefSeq" id="WP_181579337.1">
    <property type="nucleotide sequence ID" value="NZ_CP059399.1"/>
</dbReference>
<proteinExistence type="predicted"/>
<dbReference type="AlphaFoldDB" id="A0A7D6ZTB5"/>
<gene>
    <name evidence="2" type="ORF">H0264_22340</name>
</gene>
<protein>
    <submittedName>
        <fullName evidence="2">SRPBCC family protein</fullName>
    </submittedName>
</protein>
<accession>A0A7D6ZTB5</accession>
<evidence type="ECO:0000313" key="2">
    <source>
        <dbReference type="EMBL" id="QLY28129.1"/>
    </source>
</evidence>
<dbReference type="InterPro" id="IPR019587">
    <property type="entry name" value="Polyketide_cyclase/dehydratase"/>
</dbReference>
<reference evidence="2 3" key="1">
    <citation type="submission" date="2020-07" db="EMBL/GenBank/DDBJ databases">
        <authorList>
            <person name="Zhuang K."/>
            <person name="Ran Y."/>
        </authorList>
    </citation>
    <scope>NUCLEOTIDE SEQUENCE [LARGE SCALE GENOMIC DNA]</scope>
    <source>
        <strain evidence="2 3">WCH-YHL-001</strain>
    </source>
</reference>
<dbReference type="CDD" id="cd07812">
    <property type="entry name" value="SRPBCC"/>
    <property type="match status" value="1"/>
</dbReference>
<keyword evidence="3" id="KW-1185">Reference proteome</keyword>
<sequence length="190" mass="21481">MNWSTTASRRVPLPSAAAWAVISDLSRTHEWLPCHGEWRTPPARPRRGLPLTEQVLIFGADHLIRWTITEWTPPSAFQFSSAVPELLTFSYGAHIQPIDATSSDIALRVVLNGPILRQFRTNQLRSATRANMDRAVTKLEELLSNTAGHPHRRWRSAESPRRSSTDYHGRPELADQHTTRLQRPVGPARS</sequence>
<dbReference type="SUPFAM" id="SSF55961">
    <property type="entry name" value="Bet v1-like"/>
    <property type="match status" value="1"/>
</dbReference>
<dbReference type="EMBL" id="CP059399">
    <property type="protein sequence ID" value="QLY28129.1"/>
    <property type="molecule type" value="Genomic_DNA"/>
</dbReference>
<organism evidence="2 3">
    <name type="scientific">Nocardia huaxiensis</name>
    <dbReference type="NCBI Taxonomy" id="2755382"/>
    <lineage>
        <taxon>Bacteria</taxon>
        <taxon>Bacillati</taxon>
        <taxon>Actinomycetota</taxon>
        <taxon>Actinomycetes</taxon>
        <taxon>Mycobacteriales</taxon>
        <taxon>Nocardiaceae</taxon>
        <taxon>Nocardia</taxon>
    </lineage>
</organism>